<dbReference type="PROSITE" id="PS51542">
    <property type="entry name" value="FYRN"/>
    <property type="match status" value="1"/>
</dbReference>
<sequence>MGQEVLELIQDGKDRYPYPVGYKSLRTHTGVTYTMEIFEGLKGPSLTISSFTDGKTCTGDKPEIAWDSFQKKRFSKLWQRKRFPSKIDGVERLLRELISNVGGTAEQSLSQSNLSSGVCETVNQTQSKPSSPDPILLTYLVKSHVKGKRSKVKKVVNNKRLDGTNFESQQVSAWPYKEIDDCGFIQGLFGLMSSLCPWSPDIFTSVRSEIQQKADVSISHLCFSLSSYLYFVTKKSLRLHTVPLTTTNLLHHSSQHSLHLLFSLAPWQLDWKELPKKNTHCSTRQILEL</sequence>
<organism evidence="1 2">
    <name type="scientific">Castilleja foliolosa</name>
    <dbReference type="NCBI Taxonomy" id="1961234"/>
    <lineage>
        <taxon>Eukaryota</taxon>
        <taxon>Viridiplantae</taxon>
        <taxon>Streptophyta</taxon>
        <taxon>Embryophyta</taxon>
        <taxon>Tracheophyta</taxon>
        <taxon>Spermatophyta</taxon>
        <taxon>Magnoliopsida</taxon>
        <taxon>eudicotyledons</taxon>
        <taxon>Gunneridae</taxon>
        <taxon>Pentapetalae</taxon>
        <taxon>asterids</taxon>
        <taxon>lamiids</taxon>
        <taxon>Lamiales</taxon>
        <taxon>Orobanchaceae</taxon>
        <taxon>Pedicularideae</taxon>
        <taxon>Castillejinae</taxon>
        <taxon>Castilleja</taxon>
    </lineage>
</organism>
<comment type="caution">
    <text evidence="1">The sequence shown here is derived from an EMBL/GenBank/DDBJ whole genome shotgun (WGS) entry which is preliminary data.</text>
</comment>
<evidence type="ECO:0000313" key="1">
    <source>
        <dbReference type="EMBL" id="KAL3620057.1"/>
    </source>
</evidence>
<dbReference type="Gene3D" id="3.30.160.360">
    <property type="match status" value="1"/>
</dbReference>
<dbReference type="Proteomes" id="UP001632038">
    <property type="component" value="Unassembled WGS sequence"/>
</dbReference>
<dbReference type="InterPro" id="IPR003888">
    <property type="entry name" value="FYrich_N"/>
</dbReference>
<dbReference type="InterPro" id="IPR040092">
    <property type="entry name" value="TBRG1"/>
</dbReference>
<dbReference type="AlphaFoldDB" id="A0ABD3BTL9"/>
<dbReference type="PANTHER" id="PTHR22715:SF1">
    <property type="entry name" value="DNA BINDING PROTEIN"/>
    <property type="match status" value="1"/>
</dbReference>
<name>A0ABD3BTL9_9LAMI</name>
<dbReference type="PANTHER" id="PTHR22715">
    <property type="entry name" value="TRANSFORMING GROWTH FACTOR BETA REGULATED GENE 1"/>
    <property type="match status" value="1"/>
</dbReference>
<keyword evidence="2" id="KW-1185">Reference proteome</keyword>
<gene>
    <name evidence="1" type="ORF">CASFOL_034969</name>
</gene>
<dbReference type="EMBL" id="JAVIJP010000066">
    <property type="protein sequence ID" value="KAL3620057.1"/>
    <property type="molecule type" value="Genomic_DNA"/>
</dbReference>
<protein>
    <submittedName>
        <fullName evidence="1">Uncharacterized protein</fullName>
    </submittedName>
</protein>
<reference evidence="2" key="1">
    <citation type="journal article" date="2024" name="IScience">
        <title>Strigolactones Initiate the Formation of Haustorium-like Structures in Castilleja.</title>
        <authorList>
            <person name="Buerger M."/>
            <person name="Peterson D."/>
            <person name="Chory J."/>
        </authorList>
    </citation>
    <scope>NUCLEOTIDE SEQUENCE [LARGE SCALE GENOMIC DNA]</scope>
</reference>
<proteinExistence type="predicted"/>
<accession>A0ABD3BTL9</accession>
<evidence type="ECO:0000313" key="2">
    <source>
        <dbReference type="Proteomes" id="UP001632038"/>
    </source>
</evidence>